<dbReference type="NCBIfam" id="NF008909">
    <property type="entry name" value="PRK12273.1"/>
    <property type="match status" value="1"/>
</dbReference>
<keyword evidence="3" id="KW-0816">Tricarboxylic acid cycle</keyword>
<dbReference type="PRINTS" id="PR00145">
    <property type="entry name" value="ARGSUCLYASE"/>
</dbReference>
<comment type="function">
    <text evidence="3">Involved in the TCA cycle. Catalyzes the stereospecific interconversion of fumarate to L-malate.</text>
</comment>
<feature type="domain" description="Fumarate lyase N-terminal" evidence="4">
    <location>
        <begin position="12"/>
        <end position="342"/>
    </location>
</feature>
<feature type="binding site" evidence="3">
    <location>
        <begin position="98"/>
        <end position="100"/>
    </location>
    <ligand>
        <name>substrate</name>
    </ligand>
</feature>
<protein>
    <recommendedName>
        <fullName evidence="3">Fumarate hydratase class II</fullName>
        <shortName evidence="3">Fumarase C</shortName>
        <ecNumber evidence="3">4.2.1.2</ecNumber>
    </recommendedName>
    <alternativeName>
        <fullName evidence="3">Aerobic fumarase</fullName>
    </alternativeName>
    <alternativeName>
        <fullName evidence="3">Iron-independent fumarase</fullName>
    </alternativeName>
</protein>
<dbReference type="NCBIfam" id="TIGR00979">
    <property type="entry name" value="fumC_II"/>
    <property type="match status" value="1"/>
</dbReference>
<evidence type="ECO:0000256" key="2">
    <source>
        <dbReference type="ARBA" id="ARBA00023239"/>
    </source>
</evidence>
<dbReference type="PANTHER" id="PTHR11444:SF1">
    <property type="entry name" value="FUMARATE HYDRATASE, MITOCHONDRIAL"/>
    <property type="match status" value="1"/>
</dbReference>
<name>A0ABM5RKE3_9GAMM</name>
<dbReference type="Gene3D" id="1.20.200.10">
    <property type="entry name" value="Fumarase/aspartase (Central domain)"/>
    <property type="match status" value="1"/>
</dbReference>
<dbReference type="InterPro" id="IPR000362">
    <property type="entry name" value="Fumarate_lyase_fam"/>
</dbReference>
<dbReference type="PRINTS" id="PR00149">
    <property type="entry name" value="FUMRATELYASE"/>
</dbReference>
<dbReference type="EMBL" id="CP009454">
    <property type="protein sequence ID" value="AIR86420.1"/>
    <property type="molecule type" value="Genomic_DNA"/>
</dbReference>
<dbReference type="RefSeq" id="WP_038647193.1">
    <property type="nucleotide sequence ID" value="NZ_CP009454.1"/>
</dbReference>
<comment type="subunit">
    <text evidence="3">Homotetramer.</text>
</comment>
<dbReference type="SUPFAM" id="SSF48557">
    <property type="entry name" value="L-aspartase-like"/>
    <property type="match status" value="1"/>
</dbReference>
<feature type="binding site" description="in site B" evidence="3">
    <location>
        <begin position="129"/>
        <end position="132"/>
    </location>
    <ligand>
        <name>substrate</name>
    </ligand>
</feature>
<feature type="domain" description="Fumarase C C-terminal" evidence="5">
    <location>
        <begin position="408"/>
        <end position="460"/>
    </location>
</feature>
<dbReference type="InterPro" id="IPR024083">
    <property type="entry name" value="Fumarase/histidase_N"/>
</dbReference>
<evidence type="ECO:0000259" key="4">
    <source>
        <dbReference type="Pfam" id="PF00206"/>
    </source>
</evidence>
<dbReference type="Pfam" id="PF00206">
    <property type="entry name" value="Lyase_1"/>
    <property type="match status" value="1"/>
</dbReference>
<feature type="binding site" evidence="3">
    <location>
        <position position="319"/>
    </location>
    <ligand>
        <name>substrate</name>
    </ligand>
</feature>
<dbReference type="InterPro" id="IPR008948">
    <property type="entry name" value="L-Aspartase-like"/>
</dbReference>
<evidence type="ECO:0000313" key="6">
    <source>
        <dbReference type="EMBL" id="AIR86420.1"/>
    </source>
</evidence>
<comment type="pathway">
    <text evidence="3">Carbohydrate metabolism; tricarboxylic acid cycle; (S)-malate from fumarate: step 1/1.</text>
</comment>
<dbReference type="EC" id="4.2.1.2" evidence="3"/>
<dbReference type="PANTHER" id="PTHR11444">
    <property type="entry name" value="ASPARTATEAMMONIA/ARGININOSUCCINATE/ADENYLOSUCCINATE LYASE"/>
    <property type="match status" value="1"/>
</dbReference>
<organism evidence="6 7">
    <name type="scientific">Pantoea rwandensis</name>
    <dbReference type="NCBI Taxonomy" id="1076550"/>
    <lineage>
        <taxon>Bacteria</taxon>
        <taxon>Pseudomonadati</taxon>
        <taxon>Pseudomonadota</taxon>
        <taxon>Gammaproteobacteria</taxon>
        <taxon>Enterobacterales</taxon>
        <taxon>Erwiniaceae</taxon>
        <taxon>Pantoea</taxon>
    </lineage>
</organism>
<dbReference type="Pfam" id="PF10415">
    <property type="entry name" value="FumaraseC_C"/>
    <property type="match status" value="1"/>
</dbReference>
<feature type="binding site" evidence="3">
    <location>
        <begin position="139"/>
        <end position="141"/>
    </location>
    <ligand>
        <name>substrate</name>
    </ligand>
</feature>
<gene>
    <name evidence="3 6" type="primary">fumC</name>
    <name evidence="6" type="ORF">LH22_13490</name>
</gene>
<dbReference type="InterPro" id="IPR018951">
    <property type="entry name" value="Fumarase_C_C"/>
</dbReference>
<dbReference type="CDD" id="cd01362">
    <property type="entry name" value="Fumarase_classII"/>
    <property type="match status" value="1"/>
</dbReference>
<dbReference type="InterPro" id="IPR020557">
    <property type="entry name" value="Fumarate_lyase_CS"/>
</dbReference>
<evidence type="ECO:0000313" key="7">
    <source>
        <dbReference type="Proteomes" id="UP000029495"/>
    </source>
</evidence>
<dbReference type="HAMAP" id="MF_00743">
    <property type="entry name" value="FumaraseC"/>
    <property type="match status" value="1"/>
</dbReference>
<dbReference type="Gene3D" id="1.10.40.30">
    <property type="entry name" value="Fumarase/aspartase (C-terminal domain)"/>
    <property type="match status" value="1"/>
</dbReference>
<feature type="site" description="Important for catalytic activity" evidence="3">
    <location>
        <position position="331"/>
    </location>
</feature>
<dbReference type="Proteomes" id="UP000029495">
    <property type="component" value="Chromosome"/>
</dbReference>
<evidence type="ECO:0000259" key="5">
    <source>
        <dbReference type="Pfam" id="PF10415"/>
    </source>
</evidence>
<proteinExistence type="inferred from homology"/>
<keyword evidence="2 3" id="KW-0456">Lyase</keyword>
<dbReference type="InterPro" id="IPR022761">
    <property type="entry name" value="Fumarate_lyase_N"/>
</dbReference>
<dbReference type="PROSITE" id="PS00163">
    <property type="entry name" value="FUMARATE_LYASES"/>
    <property type="match status" value="1"/>
</dbReference>
<sequence>MAANRIEKDSMGPIEVPADKLWGAQTQRSLEHFRISTEKMPVALVHALALTKRAAAQVNRDLGLLPAERAEAILKAADEVLADKHSDEFPLAIWQTGSGTQTNMNMNEVLANRASEILGGERGMSRLVHPNDDVNKSQSSNDVFPTAMHVAAVIAVREQLIPQIHVLKKTLSEKSEAFKDIVKIGRTHLQDATPLTLGQEISGWVAMLEHNLKHIEHSIPHVAELALGGTAVGTGLNTHPEYAVRVAKALAELTQQPFVTAPNKFEALATCDALVHAHGALKGLAASLMKIANDVRWLASGPRCGIGELAIPENEPGSSIMPGKVNPTQCEALTMLCCQVMGNDVAVNIGGASGNFELNVFRPMVIHNFLQSIRLLADGMDSFNHHCAVGIEPVRERIDQLLNESLMLVTALNTHIGYDKAAEIAKKAHKEGLTLKGSALKLGYLTEKQFDEWVRPEEMVGSMKQ</sequence>
<evidence type="ECO:0000256" key="3">
    <source>
        <dbReference type="HAMAP-Rule" id="MF_00743"/>
    </source>
</evidence>
<comment type="miscellaneous">
    <text evidence="3">There are 2 substrate-binding sites: the catalytic A site, and the non-catalytic B site that may play a role in the transfer of substrate or product between the active site and the solvent. Alternatively, the B site may bind allosteric effectors.</text>
</comment>
<dbReference type="InterPro" id="IPR005677">
    <property type="entry name" value="Fum_hydII"/>
</dbReference>
<feature type="binding site" evidence="3">
    <location>
        <begin position="324"/>
        <end position="326"/>
    </location>
    <ligand>
        <name>substrate</name>
    </ligand>
</feature>
<reference evidence="6 7" key="1">
    <citation type="submission" date="2014-09" db="EMBL/GenBank/DDBJ databases">
        <authorList>
            <person name="Chan K.-G."/>
        </authorList>
    </citation>
    <scope>NUCLEOTIDE SEQUENCE [LARGE SCALE GENOMIC DNA]</scope>
    <source>
        <strain evidence="6 7">ND04</strain>
    </source>
</reference>
<accession>A0ABM5RKE3</accession>
<comment type="catalytic activity">
    <reaction evidence="3">
        <text>(S)-malate = fumarate + H2O</text>
        <dbReference type="Rhea" id="RHEA:12460"/>
        <dbReference type="ChEBI" id="CHEBI:15377"/>
        <dbReference type="ChEBI" id="CHEBI:15589"/>
        <dbReference type="ChEBI" id="CHEBI:29806"/>
        <dbReference type="EC" id="4.2.1.2"/>
    </reaction>
</comment>
<feature type="active site" evidence="3">
    <location>
        <position position="318"/>
    </location>
</feature>
<comment type="similarity">
    <text evidence="1 3">Belongs to the class-II fumarase/aspartase family. Fumarase subfamily.</text>
</comment>
<keyword evidence="3" id="KW-0963">Cytoplasm</keyword>
<feature type="active site" description="Proton donor/acceptor" evidence="3">
    <location>
        <position position="188"/>
    </location>
</feature>
<dbReference type="Gene3D" id="1.10.275.10">
    <property type="entry name" value="Fumarase/aspartase (N-terminal domain)"/>
    <property type="match status" value="1"/>
</dbReference>
<comment type="subcellular location">
    <subcellularLocation>
        <location evidence="3">Cytoplasm</location>
    </subcellularLocation>
</comment>
<keyword evidence="7" id="KW-1185">Reference proteome</keyword>
<feature type="binding site" evidence="3">
    <location>
        <position position="187"/>
    </location>
    <ligand>
        <name>substrate</name>
    </ligand>
</feature>
<evidence type="ECO:0000256" key="1">
    <source>
        <dbReference type="ARBA" id="ARBA00009084"/>
    </source>
</evidence>
<dbReference type="GO" id="GO:0004333">
    <property type="term" value="F:fumarate hydratase activity"/>
    <property type="evidence" value="ECO:0007669"/>
    <property type="project" value="UniProtKB-EC"/>
</dbReference>